<evidence type="ECO:0000256" key="1">
    <source>
        <dbReference type="SAM" id="SignalP"/>
    </source>
</evidence>
<protein>
    <submittedName>
        <fullName evidence="3">Uncharacterized protein</fullName>
    </submittedName>
</protein>
<feature type="signal peptide" evidence="1">
    <location>
        <begin position="1"/>
        <end position="29"/>
    </location>
</feature>
<evidence type="ECO:0000313" key="2">
    <source>
        <dbReference type="Proteomes" id="UP000887565"/>
    </source>
</evidence>
<name>A0A915KYS0_ROMCU</name>
<feature type="chain" id="PRO_5038091906" evidence="1">
    <location>
        <begin position="30"/>
        <end position="66"/>
    </location>
</feature>
<dbReference type="Proteomes" id="UP000887565">
    <property type="component" value="Unplaced"/>
</dbReference>
<organism evidence="2 3">
    <name type="scientific">Romanomermis culicivorax</name>
    <name type="common">Nematode worm</name>
    <dbReference type="NCBI Taxonomy" id="13658"/>
    <lineage>
        <taxon>Eukaryota</taxon>
        <taxon>Metazoa</taxon>
        <taxon>Ecdysozoa</taxon>
        <taxon>Nematoda</taxon>
        <taxon>Enoplea</taxon>
        <taxon>Dorylaimia</taxon>
        <taxon>Mermithida</taxon>
        <taxon>Mermithoidea</taxon>
        <taxon>Mermithidae</taxon>
        <taxon>Romanomermis</taxon>
    </lineage>
</organism>
<proteinExistence type="predicted"/>
<dbReference type="AlphaFoldDB" id="A0A915KYS0"/>
<dbReference type="WBParaSite" id="nRc.2.0.1.t44087-RA">
    <property type="protein sequence ID" value="nRc.2.0.1.t44087-RA"/>
    <property type="gene ID" value="nRc.2.0.1.g44087"/>
</dbReference>
<evidence type="ECO:0000313" key="3">
    <source>
        <dbReference type="WBParaSite" id="nRc.2.0.1.t44087-RA"/>
    </source>
</evidence>
<keyword evidence="2" id="KW-1185">Reference proteome</keyword>
<reference evidence="3" key="1">
    <citation type="submission" date="2022-11" db="UniProtKB">
        <authorList>
            <consortium name="WormBaseParasite"/>
        </authorList>
    </citation>
    <scope>IDENTIFICATION</scope>
</reference>
<accession>A0A915KYS0</accession>
<sequence>MQQPAVVTRAMQAAAVIVVVPLQTQPAVAQQVVVPQPQQPAEQMMAEGMSERFIQQLAKEKMKHRI</sequence>
<keyword evidence="1" id="KW-0732">Signal</keyword>